<organism evidence="5">
    <name type="scientific">Amphora coffeiformis</name>
    <dbReference type="NCBI Taxonomy" id="265554"/>
    <lineage>
        <taxon>Eukaryota</taxon>
        <taxon>Sar</taxon>
        <taxon>Stramenopiles</taxon>
        <taxon>Ochrophyta</taxon>
        <taxon>Bacillariophyta</taxon>
        <taxon>Bacillariophyceae</taxon>
        <taxon>Bacillariophycidae</taxon>
        <taxon>Thalassiophysales</taxon>
        <taxon>Catenulaceae</taxon>
        <taxon>Amphora</taxon>
    </lineage>
</organism>
<dbReference type="Pfam" id="PF00515">
    <property type="entry name" value="TPR_1"/>
    <property type="match status" value="1"/>
</dbReference>
<evidence type="ECO:0000256" key="4">
    <source>
        <dbReference type="SAM" id="MobiDB-lite"/>
    </source>
</evidence>
<evidence type="ECO:0000256" key="1">
    <source>
        <dbReference type="ARBA" id="ARBA00022737"/>
    </source>
</evidence>
<dbReference type="InterPro" id="IPR021183">
    <property type="entry name" value="NatA_aux_su"/>
</dbReference>
<evidence type="ECO:0000256" key="2">
    <source>
        <dbReference type="ARBA" id="ARBA00022803"/>
    </source>
</evidence>
<dbReference type="SUPFAM" id="SSF48452">
    <property type="entry name" value="TPR-like"/>
    <property type="match status" value="2"/>
</dbReference>
<dbReference type="GO" id="GO:0005737">
    <property type="term" value="C:cytoplasm"/>
    <property type="evidence" value="ECO:0007669"/>
    <property type="project" value="TreeGrafter"/>
</dbReference>
<feature type="compositionally biased region" description="Basic and acidic residues" evidence="4">
    <location>
        <begin position="669"/>
        <end position="688"/>
    </location>
</feature>
<proteinExistence type="predicted"/>
<keyword evidence="2 3" id="KW-0802">TPR repeat</keyword>
<feature type="region of interest" description="Disordered" evidence="4">
    <location>
        <begin position="658"/>
        <end position="712"/>
    </location>
</feature>
<dbReference type="PANTHER" id="PTHR22767">
    <property type="entry name" value="N-TERMINAL ACETYLTRANSFERASE-RELATED"/>
    <property type="match status" value="1"/>
</dbReference>
<dbReference type="InterPro" id="IPR019734">
    <property type="entry name" value="TPR_rpt"/>
</dbReference>
<accession>A0A7S3LAC1</accession>
<dbReference type="InterPro" id="IPR011990">
    <property type="entry name" value="TPR-like_helical_dom_sf"/>
</dbReference>
<evidence type="ECO:0000313" key="5">
    <source>
        <dbReference type="EMBL" id="CAE0415092.1"/>
    </source>
</evidence>
<dbReference type="PIRSF" id="PIRSF000422">
    <property type="entry name" value="N-terminal-AcTrfase-A_aux_su"/>
    <property type="match status" value="1"/>
</dbReference>
<gene>
    <name evidence="5" type="ORF">ACOF00016_LOCUS12241</name>
</gene>
<name>A0A7S3LAC1_9STRA</name>
<keyword evidence="1" id="KW-0677">Repeat</keyword>
<dbReference type="AlphaFoldDB" id="A0A7S3LAC1"/>
<reference evidence="5" key="1">
    <citation type="submission" date="2021-01" db="EMBL/GenBank/DDBJ databases">
        <authorList>
            <person name="Corre E."/>
            <person name="Pelletier E."/>
            <person name="Niang G."/>
            <person name="Scheremetjew M."/>
            <person name="Finn R."/>
            <person name="Kale V."/>
            <person name="Holt S."/>
            <person name="Cochrane G."/>
            <person name="Meng A."/>
            <person name="Brown T."/>
            <person name="Cohen L."/>
        </authorList>
    </citation>
    <scope>NUCLEOTIDE SEQUENCE</scope>
    <source>
        <strain evidence="5">CCMP127</strain>
    </source>
</reference>
<dbReference type="PANTHER" id="PTHR22767:SF2">
    <property type="entry name" value="N(ALPHA)-ACETYLTRANSFERASE 15_16, ISOFORM A"/>
    <property type="match status" value="1"/>
</dbReference>
<dbReference type="PROSITE" id="PS50005">
    <property type="entry name" value="TPR"/>
    <property type="match status" value="1"/>
</dbReference>
<feature type="compositionally biased region" description="Basic residues" evidence="4">
    <location>
        <begin position="658"/>
        <end position="668"/>
    </location>
</feature>
<sequence>MSTPAAAVAAAAAADNNPQAGAGRPLPKKEADIFKNVVKHYEMKQYKKAIKQADAILKKFPNHGETLAMKGLTLSYMSKQEEAEELVKLGLRNDLRSHVCWHVLGLLHRSDRNYNEAIKAYKQALRIDPGNIQILRDLSFLQIQMRDLQGFVTSRNELLNLKSNFKINWMAFALARHLAGDLDGATKVIDTYLSTLTEGSSELGRCFESSELALYRNSILAEKPDNFKAALDHLGVVEGIVVDRGAWLMKRAEYELQLCDFTAARQSALMMMARGMTEDHAIHSLYMCSILKLSGQVWEDIQKLKGTQTLATMIVLSDEQKQELRNVYQNELQPSFPKSHAVQRIPFSFMSMDELCSALEGRCKKDLARGVPSLCAELFSHVLIEEGGRYRKPMDPVEIKPHPLFQRLVRMVDGFVTNLESSSKFSPDDENTQGSDVLMWAWFLRAGMYELTGDLSEGIALLDKCLEKDPSCVDAYELKARLLRSAGDIAAASVCLDKGRDLDLSDRYINNQTTKYLLQAGKEAEALKRISMFTRHEGNPEQNLYDMQCSWYELDLAECLLRKGERGKSLKKFSAVAKHFEDFNEDQFDFHAYCLRKVTLRAYVNVLRYEDVIYGQEYFCRAASGIIGIYLHMADNPDKEEEAEPDYSSMTAAERKRAKAIARKKKRKTGAEKKEEAEKKSANGDKGKTGKNGKPSFIDEDPDGEELLKKDPLEESNKFSSMLAMYAPKDIQTWILRYDVAIRRGKALICLQALHKARAIDPDNSALFTRIVDFEKKRRTFTGLSPIVSKLLNDEAPSLVGNVSLQDFVESTVARVREIPTTDLLLRAEVAKAMVSCQVGGASEAADIITKDGLDCKNVSVEACQTALAALESLGEGASKATADWKTLVKQKYPLAAAFA</sequence>
<dbReference type="SMART" id="SM00028">
    <property type="entry name" value="TPR"/>
    <property type="match status" value="5"/>
</dbReference>
<dbReference type="Pfam" id="PF12569">
    <property type="entry name" value="NatA_aux_su"/>
    <property type="match status" value="1"/>
</dbReference>
<dbReference type="EMBL" id="HBIM01015504">
    <property type="protein sequence ID" value="CAE0415092.1"/>
    <property type="molecule type" value="Transcribed_RNA"/>
</dbReference>
<dbReference type="Gene3D" id="1.25.40.1010">
    <property type="match status" value="1"/>
</dbReference>
<evidence type="ECO:0000256" key="3">
    <source>
        <dbReference type="PROSITE-ProRule" id="PRU00339"/>
    </source>
</evidence>
<protein>
    <submittedName>
        <fullName evidence="5">Uncharacterized protein</fullName>
    </submittedName>
</protein>
<feature type="repeat" description="TPR" evidence="3">
    <location>
        <begin position="98"/>
        <end position="131"/>
    </location>
</feature>
<dbReference type="Gene3D" id="1.25.40.1040">
    <property type="match status" value="1"/>
</dbReference>